<evidence type="ECO:0000313" key="2">
    <source>
        <dbReference type="EMBL" id="REG10508.1"/>
    </source>
</evidence>
<feature type="compositionally biased region" description="Polar residues" evidence="1">
    <location>
        <begin position="25"/>
        <end position="38"/>
    </location>
</feature>
<evidence type="ECO:0000313" key="3">
    <source>
        <dbReference type="Proteomes" id="UP000256388"/>
    </source>
</evidence>
<comment type="caution">
    <text evidence="2">The sequence shown here is derived from an EMBL/GenBank/DDBJ whole genome shotgun (WGS) entry which is preliminary data.</text>
</comment>
<evidence type="ECO:0000256" key="1">
    <source>
        <dbReference type="SAM" id="MobiDB-lite"/>
    </source>
</evidence>
<dbReference type="Proteomes" id="UP000256388">
    <property type="component" value="Unassembled WGS sequence"/>
</dbReference>
<accession>A0A347ZUC6</accession>
<reference evidence="2 3" key="1">
    <citation type="submission" date="2018-08" db="EMBL/GenBank/DDBJ databases">
        <title>Genomic Encyclopedia of Type Strains, Phase IV (KMG-IV): sequencing the most valuable type-strain genomes for metagenomic binning, comparative biology and taxonomic classification.</title>
        <authorList>
            <person name="Goeker M."/>
        </authorList>
    </citation>
    <scope>NUCLEOTIDE SEQUENCE [LARGE SCALE GENOMIC DNA]</scope>
    <source>
        <strain evidence="2 3">DSM 23923</strain>
    </source>
</reference>
<sequence>MFEDKTELISPLLFRYLEIEKVNEVSGNPNIHTTNSTNKFEDEPSPEPTKKTPYGD</sequence>
<organism evidence="2 3">
    <name type="scientific">Pelolinea submarina</name>
    <dbReference type="NCBI Taxonomy" id="913107"/>
    <lineage>
        <taxon>Bacteria</taxon>
        <taxon>Bacillati</taxon>
        <taxon>Chloroflexota</taxon>
        <taxon>Anaerolineae</taxon>
        <taxon>Anaerolineales</taxon>
        <taxon>Anaerolineaceae</taxon>
        <taxon>Pelolinea</taxon>
    </lineage>
</organism>
<gene>
    <name evidence="2" type="ORF">DFR64_0367</name>
</gene>
<name>A0A347ZUC6_9CHLR</name>
<dbReference type="EMBL" id="QUMS01000001">
    <property type="protein sequence ID" value="REG10508.1"/>
    <property type="molecule type" value="Genomic_DNA"/>
</dbReference>
<keyword evidence="3" id="KW-1185">Reference proteome</keyword>
<dbReference type="AlphaFoldDB" id="A0A347ZUC6"/>
<protein>
    <submittedName>
        <fullName evidence="2">Uncharacterized protein</fullName>
    </submittedName>
</protein>
<proteinExistence type="predicted"/>
<feature type="region of interest" description="Disordered" evidence="1">
    <location>
        <begin position="25"/>
        <end position="56"/>
    </location>
</feature>
<dbReference type="RefSeq" id="WP_158675082.1">
    <property type="nucleotide sequence ID" value="NZ_AP018437.1"/>
</dbReference>